<dbReference type="SUPFAM" id="SSF53335">
    <property type="entry name" value="S-adenosyl-L-methionine-dependent methyltransferases"/>
    <property type="match status" value="1"/>
</dbReference>
<dbReference type="VEuPathDB" id="FungiDB:DD237_008074"/>
<accession>A0A3M6VNK7</accession>
<dbReference type="InterPro" id="IPR013216">
    <property type="entry name" value="Methyltransf_11"/>
</dbReference>
<gene>
    <name evidence="5" type="ORF">DD238_007613</name>
</gene>
<dbReference type="AlphaFoldDB" id="A0A3M6VNK7"/>
<evidence type="ECO:0000256" key="3">
    <source>
        <dbReference type="SAM" id="MobiDB-lite"/>
    </source>
</evidence>
<feature type="region of interest" description="Disordered" evidence="3">
    <location>
        <begin position="418"/>
        <end position="438"/>
    </location>
</feature>
<feature type="domain" description="Methyltransferase type 11" evidence="4">
    <location>
        <begin position="175"/>
        <end position="289"/>
    </location>
</feature>
<keyword evidence="2" id="KW-0808">Transferase</keyword>
<keyword evidence="1" id="KW-0489">Methyltransferase</keyword>
<dbReference type="GO" id="GO:0046961">
    <property type="term" value="F:proton-transporting ATPase activity, rotational mechanism"/>
    <property type="evidence" value="ECO:0007669"/>
    <property type="project" value="InterPro"/>
</dbReference>
<dbReference type="EMBL" id="QLLG01000080">
    <property type="protein sequence ID" value="RMX68309.1"/>
    <property type="molecule type" value="Genomic_DNA"/>
</dbReference>
<dbReference type="VEuPathDB" id="FungiDB:DD237_008073"/>
<proteinExistence type="predicted"/>
<dbReference type="SUPFAM" id="SSF103486">
    <property type="entry name" value="V-type ATP synthase subunit C"/>
    <property type="match status" value="1"/>
</dbReference>
<evidence type="ECO:0000259" key="4">
    <source>
        <dbReference type="Pfam" id="PF08241"/>
    </source>
</evidence>
<organism evidence="5 6">
    <name type="scientific">Peronospora effusa</name>
    <dbReference type="NCBI Taxonomy" id="542832"/>
    <lineage>
        <taxon>Eukaryota</taxon>
        <taxon>Sar</taxon>
        <taxon>Stramenopiles</taxon>
        <taxon>Oomycota</taxon>
        <taxon>Peronosporomycetes</taxon>
        <taxon>Peronosporales</taxon>
        <taxon>Peronosporaceae</taxon>
        <taxon>Peronospora</taxon>
    </lineage>
</organism>
<dbReference type="GO" id="GO:0032981">
    <property type="term" value="P:mitochondrial respiratory chain complex I assembly"/>
    <property type="evidence" value="ECO:0007669"/>
    <property type="project" value="TreeGrafter"/>
</dbReference>
<dbReference type="GO" id="GO:0005739">
    <property type="term" value="C:mitochondrion"/>
    <property type="evidence" value="ECO:0007669"/>
    <property type="project" value="TreeGrafter"/>
</dbReference>
<sequence>MRISDRKPLYPSIGSLYPDAMALLAEAGDESALGSALDSFPAYRKIWEVHQSEGVDSKSIDDAFYERDVQMAELAFQSQMHFACFYAYVKLKEQEVRNLVWICECINRVAAFMQPLVTRRSFSTMPIFNRGTKRQQRNNIALLDNSNEYEYLQDEVARRLVDRLEDIEREFPLALDLGCGSGHLYKNLSIDHGLGGIKKLVQCDSAEKLLLRDNLETNTLQGAVLLTRLMVIVAYAVETTRLVADEEFLPFPSRHFDLVMSSLSLHWVNDLESTFHQVLDTLKPDGAFIGAVLGGDSLQELRSAFILGDQERQGGISPHISPFMNVANAGNLLSATGFNLCTVDTDFIQVDYPNAFVLMEHLRGMGENHAINSRGAPATRDSLLAAASIYQSMFGQSDGTVPATFQVIYLIGWSPHESQQKPLRRGSAQHSLKELSHE</sequence>
<dbReference type="InterPro" id="IPR029063">
    <property type="entry name" value="SAM-dependent_MTases_sf"/>
</dbReference>
<evidence type="ECO:0000256" key="1">
    <source>
        <dbReference type="ARBA" id="ARBA00022603"/>
    </source>
</evidence>
<keyword evidence="6" id="KW-1185">Reference proteome</keyword>
<dbReference type="InterPro" id="IPR050602">
    <property type="entry name" value="Malonyl-ACP_OMT"/>
</dbReference>
<dbReference type="Pfam" id="PF01992">
    <property type="entry name" value="vATP-synt_AC39"/>
    <property type="match status" value="1"/>
</dbReference>
<dbReference type="PANTHER" id="PTHR13090:SF1">
    <property type="entry name" value="ARGININE-HYDROXYLASE NDUFAF5, MITOCHONDRIAL"/>
    <property type="match status" value="1"/>
</dbReference>
<evidence type="ECO:0000256" key="2">
    <source>
        <dbReference type="ARBA" id="ARBA00022679"/>
    </source>
</evidence>
<dbReference type="CDD" id="cd02440">
    <property type="entry name" value="AdoMet_MTases"/>
    <property type="match status" value="1"/>
</dbReference>
<dbReference type="GO" id="GO:0032259">
    <property type="term" value="P:methylation"/>
    <property type="evidence" value="ECO:0007669"/>
    <property type="project" value="UniProtKB-KW"/>
</dbReference>
<dbReference type="InterPro" id="IPR002843">
    <property type="entry name" value="ATPase_V0-cplx_csu/dsu"/>
</dbReference>
<dbReference type="PANTHER" id="PTHR13090">
    <property type="entry name" value="ARGININE-HYDROXYLASE NDUFAF5, MITOCHONDRIAL"/>
    <property type="match status" value="1"/>
</dbReference>
<dbReference type="Pfam" id="PF08241">
    <property type="entry name" value="Methyltransf_11"/>
    <property type="match status" value="1"/>
</dbReference>
<protein>
    <recommendedName>
        <fullName evidence="4">Methyltransferase type 11 domain-containing protein</fullName>
    </recommendedName>
</protein>
<dbReference type="Proteomes" id="UP000282087">
    <property type="component" value="Unassembled WGS sequence"/>
</dbReference>
<evidence type="ECO:0000313" key="6">
    <source>
        <dbReference type="Proteomes" id="UP000282087"/>
    </source>
</evidence>
<evidence type="ECO:0000313" key="5">
    <source>
        <dbReference type="EMBL" id="RMX68309.1"/>
    </source>
</evidence>
<dbReference type="STRING" id="542832.A0A3M6VNK7"/>
<comment type="caution">
    <text evidence="5">The sequence shown here is derived from an EMBL/GenBank/DDBJ whole genome shotgun (WGS) entry which is preliminary data.</text>
</comment>
<name>A0A3M6VNK7_9STRA</name>
<dbReference type="GO" id="GO:0008757">
    <property type="term" value="F:S-adenosylmethionine-dependent methyltransferase activity"/>
    <property type="evidence" value="ECO:0007669"/>
    <property type="project" value="InterPro"/>
</dbReference>
<dbReference type="Gene3D" id="3.40.50.150">
    <property type="entry name" value="Vaccinia Virus protein VP39"/>
    <property type="match status" value="1"/>
</dbReference>
<reference evidence="5 6" key="1">
    <citation type="submission" date="2018-06" db="EMBL/GenBank/DDBJ databases">
        <title>Comparative genomics of downy mildews reveals potential adaptations to biotrophy.</title>
        <authorList>
            <person name="Fletcher K."/>
            <person name="Klosterman S.J."/>
            <person name="Derevnina L."/>
            <person name="Martin F."/>
            <person name="Koike S."/>
            <person name="Reyes Chin-Wo S."/>
            <person name="Mou B."/>
            <person name="Michelmore R."/>
        </authorList>
    </citation>
    <scope>NUCLEOTIDE SEQUENCE [LARGE SCALE GENOMIC DNA]</scope>
    <source>
        <strain evidence="5 6">R14</strain>
    </source>
</reference>
<dbReference type="InterPro" id="IPR036079">
    <property type="entry name" value="ATPase_csu/dsu_sf"/>
</dbReference>